<dbReference type="EMBL" id="CADIKF010000076">
    <property type="protein sequence ID" value="CAB3771097.1"/>
    <property type="molecule type" value="Genomic_DNA"/>
</dbReference>
<accession>A0A6J5F0A0</accession>
<proteinExistence type="predicted"/>
<reference evidence="1 2" key="1">
    <citation type="submission" date="2020-04" db="EMBL/GenBank/DDBJ databases">
        <authorList>
            <person name="De Canck E."/>
        </authorList>
    </citation>
    <scope>NUCLEOTIDE SEQUENCE [LARGE SCALE GENOMIC DNA]</scope>
    <source>
        <strain evidence="1 2">LMG 29739</strain>
    </source>
</reference>
<name>A0A6J5F0A0_9BURK</name>
<dbReference type="Proteomes" id="UP000494329">
    <property type="component" value="Unassembled WGS sequence"/>
</dbReference>
<dbReference type="AlphaFoldDB" id="A0A6J5F0A0"/>
<keyword evidence="2" id="KW-1185">Reference proteome</keyword>
<organism evidence="1 2">
    <name type="scientific">Paraburkholderia solisilvae</name>
    <dbReference type="NCBI Taxonomy" id="624376"/>
    <lineage>
        <taxon>Bacteria</taxon>
        <taxon>Pseudomonadati</taxon>
        <taxon>Pseudomonadota</taxon>
        <taxon>Betaproteobacteria</taxon>
        <taxon>Burkholderiales</taxon>
        <taxon>Burkholderiaceae</taxon>
        <taxon>Paraburkholderia</taxon>
    </lineage>
</organism>
<sequence length="61" mass="7052">MISRQKLAREGEPRKRTRRLASLMEIAETRSAETGPIANHQMRTQTGGNESIKYIKFTKYN</sequence>
<evidence type="ECO:0000313" key="2">
    <source>
        <dbReference type="Proteomes" id="UP000494329"/>
    </source>
</evidence>
<gene>
    <name evidence="1" type="ORF">LMG29739_05940</name>
</gene>
<protein>
    <submittedName>
        <fullName evidence="1">Uncharacterized protein</fullName>
    </submittedName>
</protein>
<evidence type="ECO:0000313" key="1">
    <source>
        <dbReference type="EMBL" id="CAB3771097.1"/>
    </source>
</evidence>